<organism evidence="15 16">
    <name type="scientific">Theileria equi strain WA</name>
    <dbReference type="NCBI Taxonomy" id="1537102"/>
    <lineage>
        <taxon>Eukaryota</taxon>
        <taxon>Sar</taxon>
        <taxon>Alveolata</taxon>
        <taxon>Apicomplexa</taxon>
        <taxon>Aconoidasida</taxon>
        <taxon>Piroplasmida</taxon>
        <taxon>Theileriidae</taxon>
        <taxon>Theileria</taxon>
    </lineage>
</organism>
<feature type="repeat" description="WD" evidence="11">
    <location>
        <begin position="224"/>
        <end position="265"/>
    </location>
</feature>
<dbReference type="PANTHER" id="PTHR19876">
    <property type="entry name" value="COATOMER"/>
    <property type="match status" value="1"/>
</dbReference>
<reference evidence="15 16" key="1">
    <citation type="journal article" date="2012" name="BMC Genomics">
        <title>Comparative genomic analysis and phylogenetic position of Theileria equi.</title>
        <authorList>
            <person name="Kappmeyer L.S."/>
            <person name="Thiagarajan M."/>
            <person name="Herndon D.R."/>
            <person name="Ramsay J.D."/>
            <person name="Caler E."/>
            <person name="Djikeng A."/>
            <person name="Gillespie J.J."/>
            <person name="Lau A.O."/>
            <person name="Roalson E.H."/>
            <person name="Silva J.C."/>
            <person name="Silva M.G."/>
            <person name="Suarez C.E."/>
            <person name="Ueti M.W."/>
            <person name="Nene V.M."/>
            <person name="Mealey R.H."/>
            <person name="Knowles D.P."/>
            <person name="Brayton K.A."/>
        </authorList>
    </citation>
    <scope>NUCLEOTIDE SEQUENCE [LARGE SCALE GENOMIC DNA]</scope>
    <source>
        <strain evidence="15 16">WA</strain>
    </source>
</reference>
<dbReference type="OrthoDB" id="10261470at2759"/>
<dbReference type="PROSITE" id="PS00678">
    <property type="entry name" value="WD_REPEATS_1"/>
    <property type="match status" value="1"/>
</dbReference>
<dbReference type="GO" id="GO:0016905">
    <property type="term" value="F:myosin heavy chain kinase activity"/>
    <property type="evidence" value="ECO:0007669"/>
    <property type="project" value="UniProtKB-EC"/>
</dbReference>
<keyword evidence="5 11" id="KW-0853">WD repeat</keyword>
<evidence type="ECO:0000256" key="3">
    <source>
        <dbReference type="ARBA" id="ARBA00022448"/>
    </source>
</evidence>
<feature type="domain" description="Coatomer alpha subunit C-terminal" evidence="13">
    <location>
        <begin position="1055"/>
        <end position="1260"/>
    </location>
</feature>
<dbReference type="InterPro" id="IPR020472">
    <property type="entry name" value="WD40_PAC1"/>
</dbReference>
<gene>
    <name evidence="15" type="ORF">BEWA_018830</name>
</gene>
<dbReference type="RefSeq" id="XP_004828704.1">
    <property type="nucleotide sequence ID" value="XM_004828647.1"/>
</dbReference>
<dbReference type="PROSITE" id="PS50082">
    <property type="entry name" value="WD_REPEATS_2"/>
    <property type="match status" value="5"/>
</dbReference>
<evidence type="ECO:0000313" key="16">
    <source>
        <dbReference type="Proteomes" id="UP000031512"/>
    </source>
</evidence>
<dbReference type="EMBL" id="CP001669">
    <property type="protein sequence ID" value="AFZ79038.1"/>
    <property type="molecule type" value="Genomic_DNA"/>
</dbReference>
<dbReference type="FunFam" id="1.25.40.470:FF:000002">
    <property type="entry name" value="Coatomer subunit alpha"/>
    <property type="match status" value="1"/>
</dbReference>
<dbReference type="GO" id="GO:0030126">
    <property type="term" value="C:COPI vesicle coat"/>
    <property type="evidence" value="ECO:0007669"/>
    <property type="project" value="InterPro"/>
</dbReference>
<dbReference type="InterPro" id="IPR036322">
    <property type="entry name" value="WD40_repeat_dom_sf"/>
</dbReference>
<evidence type="ECO:0000313" key="15">
    <source>
        <dbReference type="EMBL" id="AFZ79038.1"/>
    </source>
</evidence>
<keyword evidence="4" id="KW-0963">Cytoplasm</keyword>
<accession>L0AUX2</accession>
<dbReference type="Pfam" id="PF00400">
    <property type="entry name" value="WD40"/>
    <property type="match status" value="5"/>
</dbReference>
<dbReference type="CDD" id="cd00200">
    <property type="entry name" value="WD40"/>
    <property type="match status" value="1"/>
</dbReference>
<dbReference type="Pfam" id="PF04053">
    <property type="entry name" value="B-prop_COPA_B_2nd"/>
    <property type="match status" value="1"/>
</dbReference>
<feature type="repeat" description="WD" evidence="11">
    <location>
        <begin position="47"/>
        <end position="88"/>
    </location>
</feature>
<dbReference type="VEuPathDB" id="PiroplasmaDB:BEWA_018830"/>
<feature type="domain" description="COPA/B second beta-propeller" evidence="12">
    <location>
        <begin position="477"/>
        <end position="708"/>
    </location>
</feature>
<keyword evidence="6" id="KW-0677">Repeat</keyword>
<dbReference type="GO" id="GO:0006888">
    <property type="term" value="P:endoplasmic reticulum to Golgi vesicle-mediated transport"/>
    <property type="evidence" value="ECO:0007669"/>
    <property type="project" value="TreeGrafter"/>
</dbReference>
<keyword evidence="3" id="KW-0813">Transport</keyword>
<dbReference type="InterPro" id="IPR050844">
    <property type="entry name" value="Coatomer_complex_subunit"/>
</dbReference>
<feature type="repeat" description="WD" evidence="11">
    <location>
        <begin position="89"/>
        <end position="130"/>
    </location>
</feature>
<keyword evidence="16" id="KW-1185">Reference proteome</keyword>
<dbReference type="GO" id="GO:0000139">
    <property type="term" value="C:Golgi membrane"/>
    <property type="evidence" value="ECO:0007669"/>
    <property type="project" value="UniProtKB-SubCell"/>
</dbReference>
<dbReference type="InterPro" id="IPR010714">
    <property type="entry name" value="Coatomer_asu_C"/>
</dbReference>
<evidence type="ECO:0000259" key="12">
    <source>
        <dbReference type="Pfam" id="PF04053"/>
    </source>
</evidence>
<dbReference type="GO" id="GO:0006890">
    <property type="term" value="P:retrograde vesicle-mediated transport, Golgi to endoplasmic reticulum"/>
    <property type="evidence" value="ECO:0007669"/>
    <property type="project" value="TreeGrafter"/>
</dbReference>
<dbReference type="KEGG" id="beq:BEWA_018830"/>
<feature type="repeat" description="WD" evidence="11">
    <location>
        <begin position="131"/>
        <end position="165"/>
    </location>
</feature>
<comment type="subcellular location">
    <subcellularLocation>
        <location evidence="2">Cytoplasm</location>
    </subcellularLocation>
    <subcellularLocation>
        <location evidence="1">Golgi apparatus membrane</location>
        <topology evidence="1">Peripheral membrane protein</topology>
        <orientation evidence="1">Cytoplasmic side</orientation>
    </subcellularLocation>
</comment>
<feature type="domain" description="COPA/B TPR" evidence="14">
    <location>
        <begin position="728"/>
        <end position="889"/>
    </location>
</feature>
<evidence type="ECO:0000256" key="4">
    <source>
        <dbReference type="ARBA" id="ARBA00022490"/>
    </source>
</evidence>
<evidence type="ECO:0000256" key="2">
    <source>
        <dbReference type="ARBA" id="ARBA00004496"/>
    </source>
</evidence>
<dbReference type="GO" id="GO:0006886">
    <property type="term" value="P:intracellular protein transport"/>
    <property type="evidence" value="ECO:0007669"/>
    <property type="project" value="InterPro"/>
</dbReference>
<dbReference type="InterPro" id="IPR015943">
    <property type="entry name" value="WD40/YVTN_repeat-like_dom_sf"/>
</dbReference>
<evidence type="ECO:0000259" key="13">
    <source>
        <dbReference type="Pfam" id="PF06957"/>
    </source>
</evidence>
<evidence type="ECO:0000256" key="11">
    <source>
        <dbReference type="PROSITE-ProRule" id="PRU00221"/>
    </source>
</evidence>
<keyword evidence="15" id="KW-0808">Transferase</keyword>
<dbReference type="CDD" id="cd22948">
    <property type="entry name" value="Coatomer_WDAD_alpha"/>
    <property type="match status" value="1"/>
</dbReference>
<evidence type="ECO:0000256" key="5">
    <source>
        <dbReference type="ARBA" id="ARBA00022574"/>
    </source>
</evidence>
<dbReference type="Pfam" id="PF06957">
    <property type="entry name" value="COPI_C"/>
    <property type="match status" value="1"/>
</dbReference>
<dbReference type="STRING" id="1537102.L0AUX2"/>
<evidence type="ECO:0000256" key="8">
    <source>
        <dbReference type="ARBA" id="ARBA00022927"/>
    </source>
</evidence>
<evidence type="ECO:0000256" key="7">
    <source>
        <dbReference type="ARBA" id="ARBA00022892"/>
    </source>
</evidence>
<feature type="repeat" description="WD" evidence="11">
    <location>
        <begin position="268"/>
        <end position="310"/>
    </location>
</feature>
<dbReference type="Gene3D" id="1.25.40.470">
    <property type="match status" value="1"/>
</dbReference>
<dbReference type="PRINTS" id="PR00320">
    <property type="entry name" value="GPROTEINBRPT"/>
</dbReference>
<keyword evidence="7" id="KW-0931">ER-Golgi transport</keyword>
<dbReference type="PROSITE" id="PS50294">
    <property type="entry name" value="WD_REPEATS_REGION"/>
    <property type="match status" value="5"/>
</dbReference>
<dbReference type="GO" id="GO:0006891">
    <property type="term" value="P:intra-Golgi vesicle-mediated transport"/>
    <property type="evidence" value="ECO:0007669"/>
    <property type="project" value="TreeGrafter"/>
</dbReference>
<keyword evidence="9" id="KW-0333">Golgi apparatus</keyword>
<dbReference type="InterPro" id="IPR047312">
    <property type="entry name" value="Coatomer_alpha_WD-assoc_reg"/>
</dbReference>
<dbReference type="EC" id="2.7.11.7" evidence="15"/>
<dbReference type="InterPro" id="IPR056176">
    <property type="entry name" value="TPR_COPA_B"/>
</dbReference>
<dbReference type="PANTHER" id="PTHR19876:SF1">
    <property type="entry name" value="COATOMER SUBUNIT ALPHA"/>
    <property type="match status" value="1"/>
</dbReference>
<name>L0AUX2_THEEQ</name>
<dbReference type="GeneID" id="15807155"/>
<keyword evidence="8" id="KW-0653">Protein transport</keyword>
<sequence>MLIKCKTKGTRVKGLAFHPHLHFLLVSLHSGEIQLWDYLNSSLVDVFKDHDGPVRAVDFHIVQPLFVSGGDDTTIIVWDFTQRKKLFTLLGHLDYIRTVQFHERYPWIISSSDDQTARIWNWQSRSCLSVLTGHNHYVMSAQFHPKKDLVITASLDHTARIWDVSCLSEKTCSIQNVQSINNGDKLLSSFQMLHEGSKSGINFRDGSGSIELMGISDVICKHILTGHSKGVNWAIFNEDAPIVITASDDKTIRAWRYTSDTVWQTNILRGHQNNVCSLIMHPNNIKYLLSVSEDHSIRVWDSSKWSLTHTFLMDNDRFWIVSKPRSSNYIAAGHDSGFIVFKLFRERPIVTIVGDDLYYVWNDVIYIQNVDKECSDYENELKLPEDVKPAYADKSGTHRPIVDASDLHDDITPDGSFPNSNYHSLDNSDMAVDTPTDNLAFPSPSGDYCKSRSVVAYVMGSADIESLSERFLNNLLGNSKSIPKSAIIPKVLHYNIYNTERVCLLLVYSNKTHKSFEILIKTPIIGTLDYKMSSQIRAGLSACFSSKNTFVAVDTEFKASVCAITGELSHKVDISSPIDMVFPISTNIVLFWSHKENKLMIYNSLENSVVVEATSPYGKLKLVIVSKSRQLIATVYRNFVIIYDRNLKRIAIVESYSKIKSAAWDENTSVIFSTSTQLHYLLVNGNTGIIQSVPNPIYLLRIANKIMYIMGRNHRCYRLKIQSNDYAFKCAVYSNNLDVANKLIDSMQLSGKFIISYLIDNGHASMARKIIKDNKSRFEIALKFGILDDAVEDAQALDTPETWKQLGDAALSQGNCSIAEFAYQKGKVFDKLSLLYLITGNTSKLKKMMNISKFRKDSSSVLRHTLYLGDMEEFANTLKESGYTKLSEACQKTYGLASGDGHSNTNAKYLTPPQPIVKYDENSINWPIRIKIGKNKNVDYDQIVDKFDGLDLVQYEPVIHSKSARPEDNVWDSIDDNELDLHEKNNQSSDVDLVELVMEGKFIGVIELLTKIFGDVDSEVLKVVLSYIHNTSVSNSVDPFQQLNDFNFGTKKSFGMENIADMIQEGFKNVTAGNFEESLASFRQTLQCGILMVLKYPTEMKVYVDQCRIYILAMILELERERLSNIDPRRSLELAAYFTCCDMQPRHRYLALRRTIGLMWKAQNYISASALVKRLLSEDITGIEGAKEEMTKAKRIQTLCEQKGTEAYRLDFDAGDKDLVLCTLSFTKIKSSSIVQCKYCKSIALEKFYGEICNICQICTLT</sequence>
<dbReference type="GO" id="GO:0005198">
    <property type="term" value="F:structural molecule activity"/>
    <property type="evidence" value="ECO:0007669"/>
    <property type="project" value="InterPro"/>
</dbReference>
<evidence type="ECO:0000256" key="9">
    <source>
        <dbReference type="ARBA" id="ARBA00023034"/>
    </source>
</evidence>
<dbReference type="Proteomes" id="UP000031512">
    <property type="component" value="Chromosome 1"/>
</dbReference>
<evidence type="ECO:0000256" key="1">
    <source>
        <dbReference type="ARBA" id="ARBA00004255"/>
    </source>
</evidence>
<dbReference type="AlphaFoldDB" id="L0AUX2"/>
<protein>
    <submittedName>
        <fullName evidence="15">Coatomer subunit alpha, putative</fullName>
        <ecNumber evidence="15">2.7.11.7</ecNumber>
    </submittedName>
</protein>
<evidence type="ECO:0000256" key="6">
    <source>
        <dbReference type="ARBA" id="ARBA00022737"/>
    </source>
</evidence>
<dbReference type="Gene3D" id="2.130.10.10">
    <property type="entry name" value="YVTN repeat-like/Quinoprotein amine dehydrogenase"/>
    <property type="match status" value="1"/>
</dbReference>
<dbReference type="Pfam" id="PF23953">
    <property type="entry name" value="TPR_COPA_B"/>
    <property type="match status" value="1"/>
</dbReference>
<proteinExistence type="predicted"/>
<dbReference type="InterPro" id="IPR019775">
    <property type="entry name" value="WD40_repeat_CS"/>
</dbReference>
<dbReference type="SUPFAM" id="SSF50978">
    <property type="entry name" value="WD40 repeat-like"/>
    <property type="match status" value="2"/>
</dbReference>
<evidence type="ECO:0000256" key="10">
    <source>
        <dbReference type="ARBA" id="ARBA00023136"/>
    </source>
</evidence>
<dbReference type="InterPro" id="IPR006692">
    <property type="entry name" value="Beta-prop_COPA/B_2nd"/>
</dbReference>
<dbReference type="InterPro" id="IPR001680">
    <property type="entry name" value="WD40_rpt"/>
</dbReference>
<dbReference type="eggNOG" id="KOG0292">
    <property type="taxonomic scope" value="Eukaryota"/>
</dbReference>
<evidence type="ECO:0000259" key="14">
    <source>
        <dbReference type="Pfam" id="PF23953"/>
    </source>
</evidence>
<keyword evidence="10" id="KW-0472">Membrane</keyword>
<dbReference type="SMART" id="SM00320">
    <property type="entry name" value="WD40"/>
    <property type="match status" value="6"/>
</dbReference>